<dbReference type="EMBL" id="GFPF01001654">
    <property type="protein sequence ID" value="MAA12800.1"/>
    <property type="molecule type" value="Transcribed_RNA"/>
</dbReference>
<evidence type="ECO:0000313" key="2">
    <source>
        <dbReference type="EMBL" id="MAA12800.1"/>
    </source>
</evidence>
<feature type="transmembrane region" description="Helical" evidence="1">
    <location>
        <begin position="64"/>
        <end position="82"/>
    </location>
</feature>
<name>A0A224YGA8_9ACAR</name>
<sequence length="111" mass="12868">MATRKRGCLETTMTCCGAVVMELITRKNCTLKACTAHSRQQQKREHSNNKNKELRGNKTTAKEHLYICICIVYIYIYFFFSLRRNTRPPPSLFIALPYKAPPIFFAPFSQT</sequence>
<protein>
    <submittedName>
        <fullName evidence="2">Uncharacterized protein</fullName>
    </submittedName>
</protein>
<keyword evidence="1" id="KW-1133">Transmembrane helix</keyword>
<dbReference type="AlphaFoldDB" id="A0A224YGA8"/>
<accession>A0A224YGA8</accession>
<keyword evidence="1" id="KW-0472">Membrane</keyword>
<proteinExistence type="predicted"/>
<organism evidence="2">
    <name type="scientific">Rhipicephalus zambeziensis</name>
    <dbReference type="NCBI Taxonomy" id="60191"/>
    <lineage>
        <taxon>Eukaryota</taxon>
        <taxon>Metazoa</taxon>
        <taxon>Ecdysozoa</taxon>
        <taxon>Arthropoda</taxon>
        <taxon>Chelicerata</taxon>
        <taxon>Arachnida</taxon>
        <taxon>Acari</taxon>
        <taxon>Parasitiformes</taxon>
        <taxon>Ixodida</taxon>
        <taxon>Ixodoidea</taxon>
        <taxon>Ixodidae</taxon>
        <taxon>Rhipicephalinae</taxon>
        <taxon>Rhipicephalus</taxon>
        <taxon>Rhipicephalus</taxon>
    </lineage>
</organism>
<evidence type="ECO:0000256" key="1">
    <source>
        <dbReference type="SAM" id="Phobius"/>
    </source>
</evidence>
<reference evidence="2" key="1">
    <citation type="journal article" date="2017" name="Parasit. Vectors">
        <title>Sialotranscriptomics of Rhipicephalus zambeziensis reveals intricate expression profiles of secretory proteins and suggests tight temporal transcriptional regulation during blood-feeding.</title>
        <authorList>
            <person name="de Castro M.H."/>
            <person name="de Klerk D."/>
            <person name="Pienaar R."/>
            <person name="Rees D.J.G."/>
            <person name="Mans B.J."/>
        </authorList>
    </citation>
    <scope>NUCLEOTIDE SEQUENCE</scope>
    <source>
        <tissue evidence="2">Salivary glands</tissue>
    </source>
</reference>
<keyword evidence="1" id="KW-0812">Transmembrane</keyword>